<dbReference type="SUPFAM" id="SSF53807">
    <property type="entry name" value="Helical backbone' metal receptor"/>
    <property type="match status" value="1"/>
</dbReference>
<dbReference type="Pfam" id="PF01497">
    <property type="entry name" value="Peripla_BP_2"/>
    <property type="match status" value="1"/>
</dbReference>
<organism evidence="6 7">
    <name type="scientific">Halobium palmae</name>
    <dbReference type="NCBI Taxonomy" id="1776492"/>
    <lineage>
        <taxon>Archaea</taxon>
        <taxon>Methanobacteriati</taxon>
        <taxon>Methanobacteriota</taxon>
        <taxon>Stenosarchaea group</taxon>
        <taxon>Halobacteria</taxon>
        <taxon>Halobacteriales</taxon>
        <taxon>Haloferacaceae</taxon>
        <taxon>Halobium</taxon>
    </lineage>
</organism>
<dbReference type="AlphaFoldDB" id="A0ABD5S3B7"/>
<dbReference type="InterPro" id="IPR051313">
    <property type="entry name" value="Bact_iron-sidero_bind"/>
</dbReference>
<dbReference type="PANTHER" id="PTHR30532:SF1">
    <property type="entry name" value="IRON(3+)-HYDROXAMATE-BINDING PROTEIN FHUD"/>
    <property type="match status" value="1"/>
</dbReference>
<gene>
    <name evidence="6" type="ORF">ACFQE1_16740</name>
</gene>
<keyword evidence="2" id="KW-0813">Transport</keyword>
<evidence type="ECO:0000256" key="2">
    <source>
        <dbReference type="ARBA" id="ARBA00022448"/>
    </source>
</evidence>
<evidence type="ECO:0000259" key="5">
    <source>
        <dbReference type="Pfam" id="PF01497"/>
    </source>
</evidence>
<evidence type="ECO:0000256" key="3">
    <source>
        <dbReference type="ARBA" id="ARBA00022729"/>
    </source>
</evidence>
<keyword evidence="7" id="KW-1185">Reference proteome</keyword>
<feature type="domain" description="Fe/B12 periplasmic-binding" evidence="5">
    <location>
        <begin position="154"/>
        <end position="312"/>
    </location>
</feature>
<sequence>TTAGAATSTATEAAETATASEDGTASGSDAYSVTMEPVGHVEFDAVPESGFAFTGDYADMGVAAGRADGLSAVGVPARYGSHLYEELPDVSVDEESLTQLYQDGTGKEIFYELDADVHLIDPNFAINRLGWSRADVDEIIENVAPFVGNTIFSPVYEWHDYRSYTLYEAFEKVARVFDARDRYEAFASYHDEVLADVRERLPDERPDVAVLYPAGVPPDAFYPYPIGDGTQSKHWRDLKVGDALGKSGVEDAQASGSTIDYETLLEIDPDVVAIRLQGEITDEYLREEIVSHMEDDEVASQLAAVRNDRVVYGGLTYQGPIVHLFQLERAAQGVYPDVFGDEELFDRQRVGDIVNGEA</sequence>
<keyword evidence="3" id="KW-0732">Signal</keyword>
<dbReference type="EMBL" id="JBHSWU010000815">
    <property type="protein sequence ID" value="MFC6725981.1"/>
    <property type="molecule type" value="Genomic_DNA"/>
</dbReference>
<comment type="caution">
    <text evidence="6">The sequence shown here is derived from an EMBL/GenBank/DDBJ whole genome shotgun (WGS) entry which is preliminary data.</text>
</comment>
<proteinExistence type="predicted"/>
<evidence type="ECO:0000313" key="6">
    <source>
        <dbReference type="EMBL" id="MFC6725981.1"/>
    </source>
</evidence>
<comment type="subcellular location">
    <subcellularLocation>
        <location evidence="1">Cell envelope</location>
    </subcellularLocation>
</comment>
<evidence type="ECO:0000313" key="7">
    <source>
        <dbReference type="Proteomes" id="UP001596328"/>
    </source>
</evidence>
<accession>A0ABD5S3B7</accession>
<name>A0ABD5S3B7_9EURY</name>
<protein>
    <submittedName>
        <fullName evidence="6">ABC transporter substrate-binding protein</fullName>
    </submittedName>
</protein>
<feature type="compositionally biased region" description="Low complexity" evidence="4">
    <location>
        <begin position="1"/>
        <end position="27"/>
    </location>
</feature>
<evidence type="ECO:0000256" key="4">
    <source>
        <dbReference type="SAM" id="MobiDB-lite"/>
    </source>
</evidence>
<feature type="region of interest" description="Disordered" evidence="4">
    <location>
        <begin position="1"/>
        <end position="31"/>
    </location>
</feature>
<dbReference type="Proteomes" id="UP001596328">
    <property type="component" value="Unassembled WGS sequence"/>
</dbReference>
<dbReference type="PANTHER" id="PTHR30532">
    <property type="entry name" value="IRON III DICITRATE-BINDING PERIPLASMIC PROTEIN"/>
    <property type="match status" value="1"/>
</dbReference>
<evidence type="ECO:0000256" key="1">
    <source>
        <dbReference type="ARBA" id="ARBA00004196"/>
    </source>
</evidence>
<reference evidence="6 7" key="1">
    <citation type="journal article" date="2019" name="Int. J. Syst. Evol. Microbiol.">
        <title>The Global Catalogue of Microorganisms (GCM) 10K type strain sequencing project: providing services to taxonomists for standard genome sequencing and annotation.</title>
        <authorList>
            <consortium name="The Broad Institute Genomics Platform"/>
            <consortium name="The Broad Institute Genome Sequencing Center for Infectious Disease"/>
            <person name="Wu L."/>
            <person name="Ma J."/>
        </authorList>
    </citation>
    <scope>NUCLEOTIDE SEQUENCE [LARGE SCALE GENOMIC DNA]</scope>
    <source>
        <strain evidence="6 7">NBRC 111368</strain>
    </source>
</reference>
<dbReference type="InterPro" id="IPR002491">
    <property type="entry name" value="ABC_transptr_periplasmic_BD"/>
</dbReference>
<feature type="non-terminal residue" evidence="6">
    <location>
        <position position="1"/>
    </location>
</feature>
<dbReference type="Gene3D" id="3.40.50.1980">
    <property type="entry name" value="Nitrogenase molybdenum iron protein domain"/>
    <property type="match status" value="2"/>
</dbReference>